<dbReference type="Proteomes" id="UP000292136">
    <property type="component" value="Unassembled WGS sequence"/>
</dbReference>
<keyword evidence="1" id="KW-0732">Signal</keyword>
<feature type="signal peptide" evidence="1">
    <location>
        <begin position="1"/>
        <end position="25"/>
    </location>
</feature>
<dbReference type="Pfam" id="PF21706">
    <property type="entry name" value="FCSD_central"/>
    <property type="match status" value="1"/>
</dbReference>
<evidence type="ECO:0000259" key="2">
    <source>
        <dbReference type="Pfam" id="PF07992"/>
    </source>
</evidence>
<dbReference type="Pfam" id="PF07992">
    <property type="entry name" value="Pyr_redox_2"/>
    <property type="match status" value="1"/>
</dbReference>
<gene>
    <name evidence="4" type="ORF">EV678_2114</name>
</gene>
<name>A0ABY0IM17_9RHOO</name>
<dbReference type="SUPFAM" id="SSF51905">
    <property type="entry name" value="FAD/NAD(P)-binding domain"/>
    <property type="match status" value="2"/>
</dbReference>
<evidence type="ECO:0000313" key="5">
    <source>
        <dbReference type="Proteomes" id="UP000292136"/>
    </source>
</evidence>
<dbReference type="InterPro" id="IPR049386">
    <property type="entry name" value="FCSD_central"/>
</dbReference>
<dbReference type="PANTHER" id="PTHR43755:SF1">
    <property type="entry name" value="FAD-DEPENDENT PYRIDINE NUCLEOTIDE-DISULPHIDE OXIDOREDUCTASE"/>
    <property type="match status" value="1"/>
</dbReference>
<protein>
    <submittedName>
        <fullName evidence="4">NADPH-dependent 2,4-dienoyl-CoA reductase/sulfur reductase-like enzyme</fullName>
    </submittedName>
</protein>
<accession>A0ABY0IM17</accession>
<proteinExistence type="predicted"/>
<feature type="chain" id="PRO_5046445645" evidence="1">
    <location>
        <begin position="26"/>
        <end position="444"/>
    </location>
</feature>
<dbReference type="PANTHER" id="PTHR43755">
    <property type="match status" value="1"/>
</dbReference>
<organism evidence="4 5">
    <name type="scientific">Azospira oryzae</name>
    <dbReference type="NCBI Taxonomy" id="146939"/>
    <lineage>
        <taxon>Bacteria</taxon>
        <taxon>Pseudomonadati</taxon>
        <taxon>Pseudomonadota</taxon>
        <taxon>Betaproteobacteria</taxon>
        <taxon>Rhodocyclales</taxon>
        <taxon>Rhodocyclaceae</taxon>
        <taxon>Azospira</taxon>
    </lineage>
</organism>
<dbReference type="InterPro" id="IPR036188">
    <property type="entry name" value="FAD/NAD-bd_sf"/>
</dbReference>
<dbReference type="InterPro" id="IPR023753">
    <property type="entry name" value="FAD/NAD-binding_dom"/>
</dbReference>
<reference evidence="4 5" key="1">
    <citation type="submission" date="2019-02" db="EMBL/GenBank/DDBJ databases">
        <title>Genomic Encyclopedia of Type Strains, Phase IV (KMG-IV): sequencing the most valuable type-strain genomes for metagenomic binning, comparative biology and taxonomic classification.</title>
        <authorList>
            <person name="Goeker M."/>
        </authorList>
    </citation>
    <scope>NUCLEOTIDE SEQUENCE [LARGE SCALE GENOMIC DNA]</scope>
    <source>
        <strain evidence="4 5">DSM 21223</strain>
    </source>
</reference>
<dbReference type="EMBL" id="SHKM01000002">
    <property type="protein sequence ID" value="RZT76240.1"/>
    <property type="molecule type" value="Genomic_DNA"/>
</dbReference>
<feature type="domain" description="FAD/NAD(P)-binding" evidence="2">
    <location>
        <begin position="45"/>
        <end position="149"/>
    </location>
</feature>
<evidence type="ECO:0000313" key="4">
    <source>
        <dbReference type="EMBL" id="RZT76240.1"/>
    </source>
</evidence>
<comment type="caution">
    <text evidence="4">The sequence shown here is derived from an EMBL/GenBank/DDBJ whole genome shotgun (WGS) entry which is preliminary data.</text>
</comment>
<dbReference type="Gene3D" id="3.50.50.60">
    <property type="entry name" value="FAD/NAD(P)-binding domain"/>
    <property type="match status" value="2"/>
</dbReference>
<evidence type="ECO:0000259" key="3">
    <source>
        <dbReference type="Pfam" id="PF21706"/>
    </source>
</evidence>
<dbReference type="InterPro" id="IPR006311">
    <property type="entry name" value="TAT_signal"/>
</dbReference>
<keyword evidence="5" id="KW-1185">Reference proteome</keyword>
<sequence>MSFSRRNFLATAGALGAGVVSRAHAGNLVLPSLGAELLPPPKGKRVVVCGGGWGGLTVARYLRKLDPSVEVVLIERNPVFWSCPMSNKWLVDIVGTDLLVHDYLTVAKKFGYQFLQSEIVGIERDRKKVITGQGAIGYDYLVLAPGIRYQYEAWFGDDRKTINYTKANYPAAYIPSAEHITLKKKLHSFKGGDFVTVLPPPPHRCPPSPYERVCMMAWHLKQHKIPGRIVLLDPKPAPTPIGIGFKQAFDELYKDQVLYVPNATVKEVDPYNKQVKTAAGDFKFEDAILMAPHRAGDLVWMADLIGQDDKGQATGWADQHNVGLHSQKDPNVWIIGDAVGKASELFGWYPKSGHVANRLGRIAARQIVNRMQGKDFDKLLPDNLCYMFVNGNPIEAILVDFQYKFNAEGKIVQTVKEYHEHDVNLAKEDFVWFEGMAEDFLDRG</sequence>
<evidence type="ECO:0000256" key="1">
    <source>
        <dbReference type="SAM" id="SignalP"/>
    </source>
</evidence>
<dbReference type="InterPro" id="IPR052541">
    <property type="entry name" value="SQRD"/>
</dbReference>
<dbReference type="PROSITE" id="PS51318">
    <property type="entry name" value="TAT"/>
    <property type="match status" value="1"/>
</dbReference>
<dbReference type="RefSeq" id="WP_014236125.1">
    <property type="nucleotide sequence ID" value="NZ_SHKM01000002.1"/>
</dbReference>
<feature type="domain" description="Sulfide dehydrogenase [flavocytochrome c] flavoprotein chain central" evidence="3">
    <location>
        <begin position="182"/>
        <end position="282"/>
    </location>
</feature>